<dbReference type="InterPro" id="IPR006638">
    <property type="entry name" value="Elp3/MiaA/NifB-like_rSAM"/>
</dbReference>
<evidence type="ECO:0000259" key="8">
    <source>
        <dbReference type="PROSITE" id="PS51918"/>
    </source>
</evidence>
<comment type="cofactor">
    <cofactor evidence="1">
        <name>[4Fe-4S] cluster</name>
        <dbReference type="ChEBI" id="CHEBI:49883"/>
    </cofactor>
</comment>
<dbReference type="SFLD" id="SFLDG01123">
    <property type="entry name" value="methyltransferase_(Class_B)"/>
    <property type="match status" value="1"/>
</dbReference>
<evidence type="ECO:0000256" key="4">
    <source>
        <dbReference type="ARBA" id="ARBA00022691"/>
    </source>
</evidence>
<dbReference type="InterPro" id="IPR023404">
    <property type="entry name" value="rSAM_horseshoe"/>
</dbReference>
<keyword evidence="6" id="KW-0408">Iron</keyword>
<dbReference type="SMART" id="SM00729">
    <property type="entry name" value="Elp3"/>
    <property type="match status" value="1"/>
</dbReference>
<evidence type="ECO:0000256" key="5">
    <source>
        <dbReference type="ARBA" id="ARBA00022723"/>
    </source>
</evidence>
<dbReference type="InterPro" id="IPR034466">
    <property type="entry name" value="Methyltransferase_Class_B"/>
</dbReference>
<dbReference type="PANTHER" id="PTHR43409">
    <property type="entry name" value="ANAEROBIC MAGNESIUM-PROTOPORPHYRIN IX MONOMETHYL ESTER CYCLASE-RELATED"/>
    <property type="match status" value="1"/>
</dbReference>
<evidence type="ECO:0000256" key="7">
    <source>
        <dbReference type="ARBA" id="ARBA00023014"/>
    </source>
</evidence>
<accession>A0ABW8LDB0</accession>
<dbReference type="CDD" id="cd01335">
    <property type="entry name" value="Radical_SAM"/>
    <property type="match status" value="1"/>
</dbReference>
<dbReference type="InterPro" id="IPR007197">
    <property type="entry name" value="rSAM"/>
</dbReference>
<keyword evidence="7" id="KW-0411">Iron-sulfur</keyword>
<keyword evidence="4" id="KW-0949">S-adenosyl-L-methionine</keyword>
<name>A0ABW8LDB0_9ACTN</name>
<sequence>MNVLLISGMGPEVPNKKLLEGSSFQALLAPEAPEGHHAAAARPDVFDLSLLRTAGGAGQPLLRPRRAGGRARAVSSVRLTAPAAEEAEPGKAPHLTTFTLQSILLAAGVDHEVFPIERIWTGSPVEPPTDMDVVLLSTTFIWDRRTLAKAVAWVEERFPTADLVLGGQYSNLKFQRILAEHPFVRYIVRGDAEAALPALLRALRTKGDVADVPNLVWRDPDTDRMRMTRIEYIDLDALPSPGPVGALPVVPYESMRGCPFSCKYCSFPAASPKWRYKSAQKIADDFLRYRRENGAEYIKALDSTFTVPPTRLRALLPLLAEADVGWEAYTRANSIRDRSVVDDLERAHCRALSIGFESMNDTTLGHMHKQVKAHANRVAFELLQDSSIHSFVSFIVGYPGETPELFEDTRRFLVSEYSGQFALYVFMMNDETMPIWQEADRFGLEVFDLDGEAEDWTHCGMDSRTAAQLQLETLREVRWKNDHAIARVWQHGFESPLLPGRSPAQNAAVEKAVDRLGMLSADVRDPAEATRRRDRLLSDLAGHGVVTAR</sequence>
<keyword evidence="5" id="KW-0479">Metal-binding</keyword>
<dbReference type="Proteomes" id="UP001620295">
    <property type="component" value="Unassembled WGS sequence"/>
</dbReference>
<dbReference type="Pfam" id="PF04055">
    <property type="entry name" value="Radical_SAM"/>
    <property type="match status" value="1"/>
</dbReference>
<evidence type="ECO:0000256" key="2">
    <source>
        <dbReference type="ARBA" id="ARBA00022603"/>
    </source>
</evidence>
<dbReference type="Gene3D" id="3.80.30.20">
    <property type="entry name" value="tm_1862 like domain"/>
    <property type="match status" value="1"/>
</dbReference>
<dbReference type="SUPFAM" id="SSF102114">
    <property type="entry name" value="Radical SAM enzymes"/>
    <property type="match status" value="1"/>
</dbReference>
<evidence type="ECO:0000256" key="6">
    <source>
        <dbReference type="ARBA" id="ARBA00023004"/>
    </source>
</evidence>
<keyword evidence="10" id="KW-1185">Reference proteome</keyword>
<keyword evidence="3" id="KW-0808">Transferase</keyword>
<proteinExistence type="predicted"/>
<evidence type="ECO:0000256" key="3">
    <source>
        <dbReference type="ARBA" id="ARBA00022679"/>
    </source>
</evidence>
<reference evidence="9 10" key="1">
    <citation type="submission" date="2024-11" db="EMBL/GenBank/DDBJ databases">
        <title>The Natural Products Discovery Center: Release of the First 8490 Sequenced Strains for Exploring Actinobacteria Biosynthetic Diversity.</title>
        <authorList>
            <person name="Kalkreuter E."/>
            <person name="Kautsar S.A."/>
            <person name="Yang D."/>
            <person name="Bader C.D."/>
            <person name="Teijaro C.N."/>
            <person name="Fluegel L."/>
            <person name="Davis C.M."/>
            <person name="Simpson J.R."/>
            <person name="Lauterbach L."/>
            <person name="Steele A.D."/>
            <person name="Gui C."/>
            <person name="Meng S."/>
            <person name="Li G."/>
            <person name="Viehrig K."/>
            <person name="Ye F."/>
            <person name="Su P."/>
            <person name="Kiefer A.F."/>
            <person name="Nichols A."/>
            <person name="Cepeda A.J."/>
            <person name="Yan W."/>
            <person name="Fan B."/>
            <person name="Jiang Y."/>
            <person name="Adhikari A."/>
            <person name="Zheng C.-J."/>
            <person name="Schuster L."/>
            <person name="Cowan T.M."/>
            <person name="Smanski M.J."/>
            <person name="Chevrette M.G."/>
            <person name="De Carvalho L.P.S."/>
            <person name="Shen B."/>
        </authorList>
    </citation>
    <scope>NUCLEOTIDE SEQUENCE [LARGE SCALE GENOMIC DNA]</scope>
    <source>
        <strain evidence="9 10">NPDC020863</strain>
    </source>
</reference>
<evidence type="ECO:0000313" key="10">
    <source>
        <dbReference type="Proteomes" id="UP001620295"/>
    </source>
</evidence>
<dbReference type="SFLD" id="SFLDS00029">
    <property type="entry name" value="Radical_SAM"/>
    <property type="match status" value="1"/>
</dbReference>
<gene>
    <name evidence="9" type="ORF">ACI2L5_03110</name>
</gene>
<dbReference type="PROSITE" id="PS51918">
    <property type="entry name" value="RADICAL_SAM"/>
    <property type="match status" value="1"/>
</dbReference>
<dbReference type="PANTHER" id="PTHR43409:SF7">
    <property type="entry name" value="BLL1977 PROTEIN"/>
    <property type="match status" value="1"/>
</dbReference>
<organism evidence="9 10">
    <name type="scientific">Streptomyces milbemycinicus</name>
    <dbReference type="NCBI Taxonomy" id="476552"/>
    <lineage>
        <taxon>Bacteria</taxon>
        <taxon>Bacillati</taxon>
        <taxon>Actinomycetota</taxon>
        <taxon>Actinomycetes</taxon>
        <taxon>Kitasatosporales</taxon>
        <taxon>Streptomycetaceae</taxon>
        <taxon>Streptomyces</taxon>
    </lineage>
</organism>
<evidence type="ECO:0000313" key="9">
    <source>
        <dbReference type="EMBL" id="MFK4263918.1"/>
    </source>
</evidence>
<dbReference type="EMBL" id="JBJDQH010000001">
    <property type="protein sequence ID" value="MFK4263918.1"/>
    <property type="molecule type" value="Genomic_DNA"/>
</dbReference>
<keyword evidence="2" id="KW-0489">Methyltransferase</keyword>
<dbReference type="InterPro" id="IPR058240">
    <property type="entry name" value="rSAM_sf"/>
</dbReference>
<comment type="caution">
    <text evidence="9">The sequence shown here is derived from an EMBL/GenBank/DDBJ whole genome shotgun (WGS) entry which is preliminary data.</text>
</comment>
<dbReference type="RefSeq" id="WP_404745534.1">
    <property type="nucleotide sequence ID" value="NZ_JBJDQH010000001.1"/>
</dbReference>
<dbReference type="SFLD" id="SFLDG01082">
    <property type="entry name" value="B12-binding_domain_containing"/>
    <property type="match status" value="1"/>
</dbReference>
<protein>
    <submittedName>
        <fullName evidence="9">B12-binding domain-containing radical SAM protein</fullName>
    </submittedName>
</protein>
<dbReference type="InterPro" id="IPR051198">
    <property type="entry name" value="BchE-like"/>
</dbReference>
<evidence type="ECO:0000256" key="1">
    <source>
        <dbReference type="ARBA" id="ARBA00001966"/>
    </source>
</evidence>
<feature type="domain" description="Radical SAM core" evidence="8">
    <location>
        <begin position="244"/>
        <end position="481"/>
    </location>
</feature>